<gene>
    <name evidence="9" type="ORF">DKG74_07835</name>
</gene>
<dbReference type="Pfam" id="PF25963">
    <property type="entry name" value="Beta-barrel_AAEA"/>
    <property type="match status" value="1"/>
</dbReference>
<organism evidence="9 10">
    <name type="scientific">Zavarzinia aquatilis</name>
    <dbReference type="NCBI Taxonomy" id="2211142"/>
    <lineage>
        <taxon>Bacteria</taxon>
        <taxon>Pseudomonadati</taxon>
        <taxon>Pseudomonadota</taxon>
        <taxon>Alphaproteobacteria</taxon>
        <taxon>Rhodospirillales</taxon>
        <taxon>Zavarziniaceae</taxon>
        <taxon>Zavarzinia</taxon>
    </lineage>
</organism>
<dbReference type="EMBL" id="QGLE01000003">
    <property type="protein sequence ID" value="PWR24703.1"/>
    <property type="molecule type" value="Genomic_DNA"/>
</dbReference>
<dbReference type="InterPro" id="IPR058634">
    <property type="entry name" value="AaeA-lik-b-barrel"/>
</dbReference>
<dbReference type="SUPFAM" id="SSF111369">
    <property type="entry name" value="HlyD-like secretion proteins"/>
    <property type="match status" value="1"/>
</dbReference>
<dbReference type="Pfam" id="PF25917">
    <property type="entry name" value="BSH_RND"/>
    <property type="match status" value="1"/>
</dbReference>
<name>A0A317EH13_9PROT</name>
<keyword evidence="2 6" id="KW-0812">Transmembrane</keyword>
<dbReference type="RefSeq" id="WP_109904396.1">
    <property type="nucleotide sequence ID" value="NZ_QGLE01000003.1"/>
</dbReference>
<dbReference type="NCBIfam" id="TIGR01730">
    <property type="entry name" value="RND_mfp"/>
    <property type="match status" value="1"/>
</dbReference>
<keyword evidence="3 6" id="KW-1133">Transmembrane helix</keyword>
<dbReference type="GO" id="GO:0022857">
    <property type="term" value="F:transmembrane transporter activity"/>
    <property type="evidence" value="ECO:0007669"/>
    <property type="project" value="InterPro"/>
</dbReference>
<accession>A0A317EH13</accession>
<dbReference type="GO" id="GO:0016020">
    <property type="term" value="C:membrane"/>
    <property type="evidence" value="ECO:0007669"/>
    <property type="project" value="InterPro"/>
</dbReference>
<keyword evidence="10" id="KW-1185">Reference proteome</keyword>
<evidence type="ECO:0000256" key="3">
    <source>
        <dbReference type="ARBA" id="ARBA00022989"/>
    </source>
</evidence>
<dbReference type="PANTHER" id="PTHR30367:SF12">
    <property type="entry name" value="P-HYDROXYBENZOIC ACID EFFLUX PUMP SUBUNIT AAEA"/>
    <property type="match status" value="1"/>
</dbReference>
<evidence type="ECO:0000256" key="1">
    <source>
        <dbReference type="ARBA" id="ARBA00009477"/>
    </source>
</evidence>
<evidence type="ECO:0000259" key="7">
    <source>
        <dbReference type="Pfam" id="PF25917"/>
    </source>
</evidence>
<evidence type="ECO:0000256" key="4">
    <source>
        <dbReference type="ARBA" id="ARBA00023136"/>
    </source>
</evidence>
<dbReference type="Proteomes" id="UP000245461">
    <property type="component" value="Unassembled WGS sequence"/>
</dbReference>
<dbReference type="OrthoDB" id="9811754at2"/>
<proteinExistence type="inferred from homology"/>
<dbReference type="Gene3D" id="2.40.50.100">
    <property type="match status" value="1"/>
</dbReference>
<sequence length="289" mass="31173">MSIARRLTRLALTLAIVGAAIGAGLYLWTLYMDTPWTRDGRVRADVLQIAPDVSGLVVRVEVGDNQPVKQGDLLFVVDPERYRIAVERAEATVAALKEQADQRRRESERRNQLGSNAITAESREQAASAAAQAAASLHQALADLETARLNLARTEIRAPVNGFVTNLQLHVGDYASAGKPVFAIVDGDSFYVVGYFEETKLAHVREGDDASVRLMGFETPVSGKVAGIARAIVDREAPQGGDLLANVNPTFSWVRLAQRIPVRIALGPLPEGLRLSAGMTATIVVEPAR</sequence>
<feature type="domain" description="Multidrug resistance protein MdtA-like barrel-sandwich hybrid" evidence="7">
    <location>
        <begin position="48"/>
        <end position="186"/>
    </location>
</feature>
<comment type="similarity">
    <text evidence="1">Belongs to the membrane fusion protein (MFP) (TC 8.A.1) family.</text>
</comment>
<comment type="caution">
    <text evidence="9">The sequence shown here is derived from an EMBL/GenBank/DDBJ whole genome shotgun (WGS) entry which is preliminary data.</text>
</comment>
<protein>
    <submittedName>
        <fullName evidence="9">Efflux transporter periplasmic adaptor subunit</fullName>
    </submittedName>
</protein>
<dbReference type="InterPro" id="IPR006143">
    <property type="entry name" value="RND_pump_MFP"/>
</dbReference>
<dbReference type="PANTHER" id="PTHR30367">
    <property type="entry name" value="P-HYDROXYBENZOIC ACID EFFLUX PUMP SUBUNIT AAEA-RELATED"/>
    <property type="match status" value="1"/>
</dbReference>
<dbReference type="InterPro" id="IPR050393">
    <property type="entry name" value="MFP_Efflux_Pump"/>
</dbReference>
<evidence type="ECO:0000313" key="10">
    <source>
        <dbReference type="Proteomes" id="UP000245461"/>
    </source>
</evidence>
<feature type="region of interest" description="Disordered" evidence="5">
    <location>
        <begin position="99"/>
        <end position="121"/>
    </location>
</feature>
<evidence type="ECO:0000256" key="2">
    <source>
        <dbReference type="ARBA" id="ARBA00022692"/>
    </source>
</evidence>
<keyword evidence="4 6" id="KW-0472">Membrane</keyword>
<reference evidence="9 10" key="1">
    <citation type="submission" date="2018-05" db="EMBL/GenBank/DDBJ databases">
        <title>Zavarzinia sp. HR-AS.</title>
        <authorList>
            <person name="Lee Y."/>
            <person name="Jeon C.O."/>
        </authorList>
    </citation>
    <scope>NUCLEOTIDE SEQUENCE [LARGE SCALE GENOMIC DNA]</scope>
    <source>
        <strain evidence="9 10">HR-AS</strain>
    </source>
</reference>
<feature type="domain" description="p-hydroxybenzoic acid efflux pump subunit AaeA-like beta-barrel" evidence="8">
    <location>
        <begin position="189"/>
        <end position="285"/>
    </location>
</feature>
<evidence type="ECO:0000259" key="8">
    <source>
        <dbReference type="Pfam" id="PF25963"/>
    </source>
</evidence>
<feature type="transmembrane region" description="Helical" evidence="6">
    <location>
        <begin position="12"/>
        <end position="31"/>
    </location>
</feature>
<dbReference type="Gene3D" id="2.40.30.170">
    <property type="match status" value="1"/>
</dbReference>
<evidence type="ECO:0000313" key="9">
    <source>
        <dbReference type="EMBL" id="PWR24703.1"/>
    </source>
</evidence>
<dbReference type="InterPro" id="IPR058625">
    <property type="entry name" value="MdtA-like_BSH"/>
</dbReference>
<evidence type="ECO:0000256" key="5">
    <source>
        <dbReference type="SAM" id="MobiDB-lite"/>
    </source>
</evidence>
<evidence type="ECO:0000256" key="6">
    <source>
        <dbReference type="SAM" id="Phobius"/>
    </source>
</evidence>
<dbReference type="AlphaFoldDB" id="A0A317EH13"/>
<feature type="compositionally biased region" description="Basic and acidic residues" evidence="5">
    <location>
        <begin position="99"/>
        <end position="111"/>
    </location>
</feature>